<dbReference type="SUPFAM" id="SSF161098">
    <property type="entry name" value="MetI-like"/>
    <property type="match status" value="1"/>
</dbReference>
<dbReference type="PANTHER" id="PTHR42929">
    <property type="entry name" value="INNER MEMBRANE ABC TRANSPORTER PERMEASE PROTEIN YDCU-RELATED-RELATED"/>
    <property type="match status" value="1"/>
</dbReference>
<keyword evidence="3 8" id="KW-0813">Transport</keyword>
<comment type="subcellular location">
    <subcellularLocation>
        <location evidence="1 8">Cell membrane</location>
        <topology evidence="1 8">Multi-pass membrane protein</topology>
    </subcellularLocation>
</comment>
<dbReference type="EMBL" id="CP028519">
    <property type="protein sequence ID" value="AVY92828.1"/>
    <property type="molecule type" value="Genomic_DNA"/>
</dbReference>
<dbReference type="InterPro" id="IPR000515">
    <property type="entry name" value="MetI-like"/>
</dbReference>
<dbReference type="PROSITE" id="PS50928">
    <property type="entry name" value="ABC_TM1"/>
    <property type="match status" value="1"/>
</dbReference>
<feature type="transmembrane region" description="Helical" evidence="8">
    <location>
        <begin position="36"/>
        <end position="59"/>
    </location>
</feature>
<evidence type="ECO:0000313" key="11">
    <source>
        <dbReference type="Proteomes" id="UP000244173"/>
    </source>
</evidence>
<reference evidence="10 11" key="1">
    <citation type="submission" date="2018-04" db="EMBL/GenBank/DDBJ databases">
        <title>Denitrifier Microvirgula.</title>
        <authorList>
            <person name="Anderson E."/>
            <person name="Jang J."/>
            <person name="Ishii S."/>
        </authorList>
    </citation>
    <scope>NUCLEOTIDE SEQUENCE [LARGE SCALE GENOMIC DNA]</scope>
    <source>
        <strain evidence="10 11">BE2.4</strain>
    </source>
</reference>
<evidence type="ECO:0000256" key="1">
    <source>
        <dbReference type="ARBA" id="ARBA00004651"/>
    </source>
</evidence>
<feature type="transmembrane region" description="Helical" evidence="8">
    <location>
        <begin position="386"/>
        <end position="409"/>
    </location>
</feature>
<evidence type="ECO:0000256" key="7">
    <source>
        <dbReference type="ARBA" id="ARBA00023136"/>
    </source>
</evidence>
<name>A0A2U3THE0_9NEIS</name>
<feature type="transmembrane region" description="Helical" evidence="8">
    <location>
        <begin position="289"/>
        <end position="311"/>
    </location>
</feature>
<gene>
    <name evidence="10" type="ORF">DAI18_01305</name>
</gene>
<evidence type="ECO:0000256" key="2">
    <source>
        <dbReference type="ARBA" id="ARBA00007069"/>
    </source>
</evidence>
<dbReference type="STRING" id="1122240.GCA_000620105_00911"/>
<evidence type="ECO:0000259" key="9">
    <source>
        <dbReference type="PROSITE" id="PS50928"/>
    </source>
</evidence>
<keyword evidence="6 8" id="KW-1133">Transmembrane helix</keyword>
<evidence type="ECO:0000313" key="10">
    <source>
        <dbReference type="EMBL" id="AVY92828.1"/>
    </source>
</evidence>
<comment type="similarity">
    <text evidence="2">Belongs to the binding-protein-dependent transport system permease family. CysTW subfamily.</text>
</comment>
<evidence type="ECO:0000256" key="6">
    <source>
        <dbReference type="ARBA" id="ARBA00022989"/>
    </source>
</evidence>
<keyword evidence="5 8" id="KW-0812">Transmembrane</keyword>
<dbReference type="GO" id="GO:0005886">
    <property type="term" value="C:plasma membrane"/>
    <property type="evidence" value="ECO:0007669"/>
    <property type="project" value="UniProtKB-SubCell"/>
</dbReference>
<keyword evidence="7 8" id="KW-0472">Membrane</keyword>
<dbReference type="Proteomes" id="UP000244173">
    <property type="component" value="Chromosome"/>
</dbReference>
<proteinExistence type="inferred from homology"/>
<dbReference type="PANTHER" id="PTHR42929:SF5">
    <property type="entry name" value="ABC TRANSPORTER PERMEASE PROTEIN"/>
    <property type="match status" value="1"/>
</dbReference>
<evidence type="ECO:0000256" key="3">
    <source>
        <dbReference type="ARBA" id="ARBA00022448"/>
    </source>
</evidence>
<feature type="domain" description="ABC transmembrane type-1" evidence="9">
    <location>
        <begin position="203"/>
        <end position="409"/>
    </location>
</feature>
<keyword evidence="11" id="KW-1185">Reference proteome</keyword>
<protein>
    <submittedName>
        <fullName evidence="10">ABC transporter permease</fullName>
    </submittedName>
</protein>
<evidence type="ECO:0000256" key="8">
    <source>
        <dbReference type="RuleBase" id="RU363032"/>
    </source>
</evidence>
<keyword evidence="4" id="KW-1003">Cell membrane</keyword>
<dbReference type="OrthoDB" id="9808619at2"/>
<feature type="transmembrane region" description="Helical" evidence="8">
    <location>
        <begin position="236"/>
        <end position="260"/>
    </location>
</feature>
<accession>A0A2U3THE0</accession>
<dbReference type="InterPro" id="IPR035906">
    <property type="entry name" value="MetI-like_sf"/>
</dbReference>
<dbReference type="KEGG" id="maer:DAI18_01305"/>
<dbReference type="Gene3D" id="1.10.3720.10">
    <property type="entry name" value="MetI-like"/>
    <property type="match status" value="1"/>
</dbReference>
<dbReference type="AlphaFoldDB" id="A0A2U3THE0"/>
<evidence type="ECO:0000256" key="4">
    <source>
        <dbReference type="ARBA" id="ARBA00022475"/>
    </source>
</evidence>
<dbReference type="GO" id="GO:0055085">
    <property type="term" value="P:transmembrane transport"/>
    <property type="evidence" value="ECO:0007669"/>
    <property type="project" value="InterPro"/>
</dbReference>
<evidence type="ECO:0000256" key="5">
    <source>
        <dbReference type="ARBA" id="ARBA00022692"/>
    </source>
</evidence>
<sequence>MDMTLPRNAAGQLMSLDGEPLAVQLKRQQRLKTVRALLLIAPLAVFLLAVFILPIAGLLKRAVDNPEVVGTLPHTVVALQDWNGKAVPGETAFAALARDLERAHADKTVAQAAKRLNMEIAGSRSLLTRTARHMPLDPAAGPLKTQFVDIDERWNDPAIWHAIARNGSSYTPYYLLASLDMRVGDSGQVERMSADESAYLSIFGRTLWMGVVITSLCILLGYPIAYWLANLPTRKANLLMIVVLLPFWTSVLVRVAAWIVLLQSEGLVNSGLMALGLINEPLQLAFNRVGVYVAMVHILLPFVILPVYSVMKSIPPTYLRAAVSLGSHPIGAFWRVYFPQTLPGIAAGGLLAFIISIGYYITPALLGSPNDQMVSYYVAFYTNNTINWGMAAALGGLLLLATMALYAVYSKLVGANRLSLG</sequence>
<dbReference type="CDD" id="cd06261">
    <property type="entry name" value="TM_PBP2"/>
    <property type="match status" value="1"/>
</dbReference>
<dbReference type="Pfam" id="PF00528">
    <property type="entry name" value="BPD_transp_1"/>
    <property type="match status" value="1"/>
</dbReference>
<feature type="transmembrane region" description="Helical" evidence="8">
    <location>
        <begin position="345"/>
        <end position="366"/>
    </location>
</feature>
<organism evidence="10 11">
    <name type="scientific">Microvirgula aerodenitrificans</name>
    <dbReference type="NCBI Taxonomy" id="57480"/>
    <lineage>
        <taxon>Bacteria</taxon>
        <taxon>Pseudomonadati</taxon>
        <taxon>Pseudomonadota</taxon>
        <taxon>Betaproteobacteria</taxon>
        <taxon>Neisseriales</taxon>
        <taxon>Aquaspirillaceae</taxon>
        <taxon>Microvirgula</taxon>
    </lineage>
</organism>
<feature type="transmembrane region" description="Helical" evidence="8">
    <location>
        <begin position="207"/>
        <end position="229"/>
    </location>
</feature>